<dbReference type="InterPro" id="IPR000182">
    <property type="entry name" value="GNAT_dom"/>
</dbReference>
<gene>
    <name evidence="2" type="ORF">SAMN05216537_11536</name>
</gene>
<reference evidence="2 3" key="1">
    <citation type="submission" date="2016-10" db="EMBL/GenBank/DDBJ databases">
        <authorList>
            <person name="de Groot N.N."/>
        </authorList>
    </citation>
    <scope>NUCLEOTIDE SEQUENCE [LARGE SCALE GENOMIC DNA]</scope>
    <source>
        <strain evidence="2 3">D15d</strain>
    </source>
</reference>
<dbReference type="GO" id="GO:0016747">
    <property type="term" value="F:acyltransferase activity, transferring groups other than amino-acyl groups"/>
    <property type="evidence" value="ECO:0007669"/>
    <property type="project" value="InterPro"/>
</dbReference>
<dbReference type="Gene3D" id="3.40.630.30">
    <property type="match status" value="1"/>
</dbReference>
<dbReference type="PROSITE" id="PS51186">
    <property type="entry name" value="GNAT"/>
    <property type="match status" value="1"/>
</dbReference>
<name>A0A1H5WF91_9FIRM</name>
<evidence type="ECO:0000313" key="2">
    <source>
        <dbReference type="EMBL" id="SEF98269.1"/>
    </source>
</evidence>
<evidence type="ECO:0000259" key="1">
    <source>
        <dbReference type="PROSITE" id="PS51186"/>
    </source>
</evidence>
<proteinExistence type="predicted"/>
<keyword evidence="3" id="KW-1185">Reference proteome</keyword>
<dbReference type="RefSeq" id="WP_027430138.1">
    <property type="nucleotide sequence ID" value="NZ_FNUL01000015.1"/>
</dbReference>
<feature type="domain" description="N-acetyltransferase" evidence="1">
    <location>
        <begin position="8"/>
        <end position="146"/>
    </location>
</feature>
<organism evidence="2 3">
    <name type="scientific">Lachnospira multipara</name>
    <dbReference type="NCBI Taxonomy" id="28051"/>
    <lineage>
        <taxon>Bacteria</taxon>
        <taxon>Bacillati</taxon>
        <taxon>Bacillota</taxon>
        <taxon>Clostridia</taxon>
        <taxon>Lachnospirales</taxon>
        <taxon>Lachnospiraceae</taxon>
        <taxon>Lachnospira</taxon>
    </lineage>
</organism>
<dbReference type="SUPFAM" id="SSF55729">
    <property type="entry name" value="Acyl-CoA N-acyltransferases (Nat)"/>
    <property type="match status" value="1"/>
</dbReference>
<dbReference type="InterPro" id="IPR016181">
    <property type="entry name" value="Acyl_CoA_acyltransferase"/>
</dbReference>
<dbReference type="EMBL" id="FNUL01000015">
    <property type="protein sequence ID" value="SEF98269.1"/>
    <property type="molecule type" value="Genomic_DNA"/>
</dbReference>
<dbReference type="Pfam" id="PF13673">
    <property type="entry name" value="Acetyltransf_10"/>
    <property type="match status" value="1"/>
</dbReference>
<dbReference type="AlphaFoldDB" id="A0A1H5WF91"/>
<evidence type="ECO:0000313" key="3">
    <source>
        <dbReference type="Proteomes" id="UP000236726"/>
    </source>
</evidence>
<protein>
    <submittedName>
        <fullName evidence="2">ElaA protein</fullName>
    </submittedName>
</protein>
<sequence length="149" mass="17319">MKTNIVAKTFDELTSKEVYEILKARAEIFVVEQNIVYQDMDDIDYDALHVFIKEGDKVIAYFRAFKLEDDFIKIGRVLTTTHGRGDGARLLKEGLEQVKTKFNTNKIKLDAQTHAIKFYEKFGFKVVSEEFLEEGIMHVKMERLFSNLA</sequence>
<accession>A0A1H5WF91</accession>
<dbReference type="Proteomes" id="UP000236726">
    <property type="component" value="Unassembled WGS sequence"/>
</dbReference>